<gene>
    <name evidence="1" type="ORF">Sradi_4648000</name>
</gene>
<evidence type="ECO:0000313" key="1">
    <source>
        <dbReference type="EMBL" id="KAL0341312.1"/>
    </source>
</evidence>
<sequence length="163" mass="17463">MNLPEFEDEVFKIYPIAILGRRLIPRNNVGVPQVLIQWSHSSPEQATWEDYHAVSAKFPDFDPWGQGGKKGGGSVATLTENTTLKSSRSMKCVDGSRAIKGAEEFGGELRKEGSDGDVLAELGQPRGIGDSPRNDVVLGTDGDQTCGHVDGEGQGVAVHVSFP</sequence>
<reference evidence="1" key="1">
    <citation type="submission" date="2020-06" db="EMBL/GenBank/DDBJ databases">
        <authorList>
            <person name="Li T."/>
            <person name="Hu X."/>
            <person name="Zhang T."/>
            <person name="Song X."/>
            <person name="Zhang H."/>
            <person name="Dai N."/>
            <person name="Sheng W."/>
            <person name="Hou X."/>
            <person name="Wei L."/>
        </authorList>
    </citation>
    <scope>NUCLEOTIDE SEQUENCE</scope>
    <source>
        <strain evidence="1">G02</strain>
        <tissue evidence="1">Leaf</tissue>
    </source>
</reference>
<dbReference type="EMBL" id="JACGWJ010000020">
    <property type="protein sequence ID" value="KAL0341312.1"/>
    <property type="molecule type" value="Genomic_DNA"/>
</dbReference>
<dbReference type="InterPro" id="IPR016197">
    <property type="entry name" value="Chromo-like_dom_sf"/>
</dbReference>
<proteinExistence type="predicted"/>
<protein>
    <recommendedName>
        <fullName evidence="2">Chromo domain-containing protein</fullName>
    </recommendedName>
</protein>
<organism evidence="1">
    <name type="scientific">Sesamum radiatum</name>
    <name type="common">Black benniseed</name>
    <dbReference type="NCBI Taxonomy" id="300843"/>
    <lineage>
        <taxon>Eukaryota</taxon>
        <taxon>Viridiplantae</taxon>
        <taxon>Streptophyta</taxon>
        <taxon>Embryophyta</taxon>
        <taxon>Tracheophyta</taxon>
        <taxon>Spermatophyta</taxon>
        <taxon>Magnoliopsida</taxon>
        <taxon>eudicotyledons</taxon>
        <taxon>Gunneridae</taxon>
        <taxon>Pentapetalae</taxon>
        <taxon>asterids</taxon>
        <taxon>lamiids</taxon>
        <taxon>Lamiales</taxon>
        <taxon>Pedaliaceae</taxon>
        <taxon>Sesamum</taxon>
    </lineage>
</organism>
<dbReference type="SUPFAM" id="SSF54160">
    <property type="entry name" value="Chromo domain-like"/>
    <property type="match status" value="1"/>
</dbReference>
<dbReference type="AlphaFoldDB" id="A0AAW2NBC6"/>
<accession>A0AAW2NBC6</accession>
<evidence type="ECO:0008006" key="2">
    <source>
        <dbReference type="Google" id="ProtNLM"/>
    </source>
</evidence>
<reference evidence="1" key="2">
    <citation type="journal article" date="2024" name="Plant">
        <title>Genomic evolution and insights into agronomic trait innovations of Sesamum species.</title>
        <authorList>
            <person name="Miao H."/>
            <person name="Wang L."/>
            <person name="Qu L."/>
            <person name="Liu H."/>
            <person name="Sun Y."/>
            <person name="Le M."/>
            <person name="Wang Q."/>
            <person name="Wei S."/>
            <person name="Zheng Y."/>
            <person name="Lin W."/>
            <person name="Duan Y."/>
            <person name="Cao H."/>
            <person name="Xiong S."/>
            <person name="Wang X."/>
            <person name="Wei L."/>
            <person name="Li C."/>
            <person name="Ma Q."/>
            <person name="Ju M."/>
            <person name="Zhao R."/>
            <person name="Li G."/>
            <person name="Mu C."/>
            <person name="Tian Q."/>
            <person name="Mei H."/>
            <person name="Zhang T."/>
            <person name="Gao T."/>
            <person name="Zhang H."/>
        </authorList>
    </citation>
    <scope>NUCLEOTIDE SEQUENCE</scope>
    <source>
        <strain evidence="1">G02</strain>
    </source>
</reference>
<name>A0AAW2NBC6_SESRA</name>
<comment type="caution">
    <text evidence="1">The sequence shown here is derived from an EMBL/GenBank/DDBJ whole genome shotgun (WGS) entry which is preliminary data.</text>
</comment>